<reference evidence="1 2" key="1">
    <citation type="submission" date="2023-05" db="EMBL/GenBank/DDBJ databases">
        <title>B98-5 Cell Line De Novo Hybrid Assembly: An Optical Mapping Approach.</title>
        <authorList>
            <person name="Kananen K."/>
            <person name="Auerbach J.A."/>
            <person name="Kautto E."/>
            <person name="Blachly J.S."/>
        </authorList>
    </citation>
    <scope>NUCLEOTIDE SEQUENCE [LARGE SCALE GENOMIC DNA]</scope>
    <source>
        <strain evidence="1">B95-8</strain>
        <tissue evidence="1">Cell line</tissue>
    </source>
</reference>
<accession>A0ABQ9WEE1</accession>
<keyword evidence="2" id="KW-1185">Reference proteome</keyword>
<dbReference type="EMBL" id="JASSZA010000001">
    <property type="protein sequence ID" value="KAK2120028.1"/>
    <property type="molecule type" value="Genomic_DNA"/>
</dbReference>
<evidence type="ECO:0000313" key="2">
    <source>
        <dbReference type="Proteomes" id="UP001266305"/>
    </source>
</evidence>
<name>A0ABQ9WEE1_SAGOE</name>
<sequence length="100" mass="11542">MMFLREDRGWAVLNDGPKHQLIPPPPTTARSIWVPLQTLPIPAFTDEETETNGLFLLLRTCLYSFHVAHRGRVEELVTMQQEDQVMKDTWSWGGGSWFNT</sequence>
<organism evidence="1 2">
    <name type="scientific">Saguinus oedipus</name>
    <name type="common">Cotton-top tamarin</name>
    <name type="synonym">Oedipomidas oedipus</name>
    <dbReference type="NCBI Taxonomy" id="9490"/>
    <lineage>
        <taxon>Eukaryota</taxon>
        <taxon>Metazoa</taxon>
        <taxon>Chordata</taxon>
        <taxon>Craniata</taxon>
        <taxon>Vertebrata</taxon>
        <taxon>Euteleostomi</taxon>
        <taxon>Mammalia</taxon>
        <taxon>Eutheria</taxon>
        <taxon>Euarchontoglires</taxon>
        <taxon>Primates</taxon>
        <taxon>Haplorrhini</taxon>
        <taxon>Platyrrhini</taxon>
        <taxon>Cebidae</taxon>
        <taxon>Callitrichinae</taxon>
        <taxon>Saguinus</taxon>
    </lineage>
</organism>
<proteinExistence type="predicted"/>
<dbReference type="Proteomes" id="UP001266305">
    <property type="component" value="Unassembled WGS sequence"/>
</dbReference>
<gene>
    <name evidence="1" type="ORF">P7K49_001414</name>
</gene>
<comment type="caution">
    <text evidence="1">The sequence shown here is derived from an EMBL/GenBank/DDBJ whole genome shotgun (WGS) entry which is preliminary data.</text>
</comment>
<protein>
    <submittedName>
        <fullName evidence="1">Uncharacterized protein</fullName>
    </submittedName>
</protein>
<evidence type="ECO:0000313" key="1">
    <source>
        <dbReference type="EMBL" id="KAK2120028.1"/>
    </source>
</evidence>